<dbReference type="AlphaFoldDB" id="A0AAD4CUZ2"/>
<name>A0AAD4CUZ2_ASPNN</name>
<protein>
    <submittedName>
        <fullName evidence="2">Uncharacterized protein</fullName>
    </submittedName>
</protein>
<evidence type="ECO:0000313" key="3">
    <source>
        <dbReference type="Proteomes" id="UP001194746"/>
    </source>
</evidence>
<reference evidence="2" key="1">
    <citation type="journal article" date="2019" name="Beilstein J. Org. Chem.">
        <title>Nanangenines: drimane sesquiterpenoids as the dominant metabolite cohort of a novel Australian fungus, Aspergillus nanangensis.</title>
        <authorList>
            <person name="Lacey H.J."/>
            <person name="Gilchrist C.L.M."/>
            <person name="Crombie A."/>
            <person name="Kalaitzis J.A."/>
            <person name="Vuong D."/>
            <person name="Rutledge P.J."/>
            <person name="Turner P."/>
            <person name="Pitt J.I."/>
            <person name="Lacey E."/>
            <person name="Chooi Y.H."/>
            <person name="Piggott A.M."/>
        </authorList>
    </citation>
    <scope>NUCLEOTIDE SEQUENCE</scope>
    <source>
        <strain evidence="2">MST-FP2251</strain>
    </source>
</reference>
<gene>
    <name evidence="2" type="ORF">FE257_011633</name>
</gene>
<reference evidence="2" key="2">
    <citation type="submission" date="2020-02" db="EMBL/GenBank/DDBJ databases">
        <authorList>
            <person name="Gilchrist C.L.M."/>
            <person name="Chooi Y.-H."/>
        </authorList>
    </citation>
    <scope>NUCLEOTIDE SEQUENCE</scope>
    <source>
        <strain evidence="2">MST-FP2251</strain>
    </source>
</reference>
<proteinExistence type="predicted"/>
<evidence type="ECO:0000256" key="1">
    <source>
        <dbReference type="SAM" id="MobiDB-lite"/>
    </source>
</evidence>
<keyword evidence="3" id="KW-1185">Reference proteome</keyword>
<accession>A0AAD4CUZ2</accession>
<organism evidence="2 3">
    <name type="scientific">Aspergillus nanangensis</name>
    <dbReference type="NCBI Taxonomy" id="2582783"/>
    <lineage>
        <taxon>Eukaryota</taxon>
        <taxon>Fungi</taxon>
        <taxon>Dikarya</taxon>
        <taxon>Ascomycota</taxon>
        <taxon>Pezizomycotina</taxon>
        <taxon>Eurotiomycetes</taxon>
        <taxon>Eurotiomycetidae</taxon>
        <taxon>Eurotiales</taxon>
        <taxon>Aspergillaceae</taxon>
        <taxon>Aspergillus</taxon>
        <taxon>Aspergillus subgen. Circumdati</taxon>
    </lineage>
</organism>
<dbReference type="EMBL" id="VCAU01000008">
    <property type="protein sequence ID" value="KAF9893210.1"/>
    <property type="molecule type" value="Genomic_DNA"/>
</dbReference>
<sequence>MSKSPATPRKRQKRQLPPDPIEDPVSDNNERTFLPHKIPNNNPYLSAAETAYLGTVIVDVRNLTTQWIDGQNRALDRDHVRHLITQFQGGIRRIQAADRLKVSVTKDGWMYLLERTVDCIQKNDFPPPKWSGSQSPTPQEWGMKDLQQVVARREPLTTHITSKQDPAPGLIIPYLKNLDPELQPVLEAGQHRKQALLLLLAEQKQATRTREKIGLEPSDEDYRWSVELYQRDYLKPAELFALRANRGSSNKDDQNGYIVKRLCTLLEKETPAEYQRLLKPKHFNSWISAIFGINLKFSGRILNIVRDGYLKDDLLTYCSTSYGAERMTFTWASDIIKDSLQEVWHSILAEWNEKTEKIFGVHKSFVEIHDWDLLMKIPTPYSSEILTLVFFPTSANLKNGDLDQPDFLKPHDTNQSFSQMDKDFVFQEIAYTTRRPHFLDNLDDREYCEIFTNLCRDSSPSWLYFIDFTSLHTGVAQITQNVLFHIVIWYDETFKFPQKAGMERKTFQWVNIINQILFKKSTILRGKKRGHEKGTDTALLAENIVFDIWKEVQDNLIWKDSALRDFLAKRPIATQAMIDKKLFADYDRTLQCRHWKRILNLVVSKTGPCFHNQMEKYNDPVNLMEQAWNEFGSTATAAIWKSNTTA</sequence>
<dbReference type="Proteomes" id="UP001194746">
    <property type="component" value="Unassembled WGS sequence"/>
</dbReference>
<feature type="region of interest" description="Disordered" evidence="1">
    <location>
        <begin position="1"/>
        <end position="37"/>
    </location>
</feature>
<evidence type="ECO:0000313" key="2">
    <source>
        <dbReference type="EMBL" id="KAF9893210.1"/>
    </source>
</evidence>
<comment type="caution">
    <text evidence="2">The sequence shown here is derived from an EMBL/GenBank/DDBJ whole genome shotgun (WGS) entry which is preliminary data.</text>
</comment>